<keyword evidence="6" id="KW-0121">Carboxypeptidase</keyword>
<name>A0A2S6F064_LEGPN</name>
<dbReference type="SUPFAM" id="SSF53187">
    <property type="entry name" value="Zn-dependent exopeptidases"/>
    <property type="match status" value="1"/>
</dbReference>
<dbReference type="PANTHER" id="PTHR43808:SF9">
    <property type="entry name" value="BLL0789 PROTEIN"/>
    <property type="match status" value="1"/>
</dbReference>
<dbReference type="PIRSF" id="PIRSF037238">
    <property type="entry name" value="Carboxypeptidase_G2"/>
    <property type="match status" value="1"/>
</dbReference>
<keyword evidence="6" id="KW-0645">Protease</keyword>
<dbReference type="CDD" id="cd03885">
    <property type="entry name" value="M20_CPDG2"/>
    <property type="match status" value="1"/>
</dbReference>
<dbReference type="InterPro" id="IPR002933">
    <property type="entry name" value="Peptidase_M20"/>
</dbReference>
<dbReference type="Gene3D" id="3.40.630.10">
    <property type="entry name" value="Zn peptidases"/>
    <property type="match status" value="1"/>
</dbReference>
<evidence type="ECO:0000256" key="3">
    <source>
        <dbReference type="ARBA" id="ARBA00022801"/>
    </source>
</evidence>
<dbReference type="EMBL" id="PQWY01000011">
    <property type="protein sequence ID" value="PPK30810.1"/>
    <property type="molecule type" value="Genomic_DNA"/>
</dbReference>
<keyword evidence="3" id="KW-0378">Hydrolase</keyword>
<dbReference type="RefSeq" id="WP_027227193.1">
    <property type="nucleotide sequence ID" value="NZ_CP017601.1"/>
</dbReference>
<evidence type="ECO:0000256" key="2">
    <source>
        <dbReference type="ARBA" id="ARBA00022723"/>
    </source>
</evidence>
<evidence type="ECO:0000313" key="6">
    <source>
        <dbReference type="EMBL" id="PPK30810.1"/>
    </source>
</evidence>
<evidence type="ECO:0000313" key="7">
    <source>
        <dbReference type="Proteomes" id="UP000239239"/>
    </source>
</evidence>
<evidence type="ECO:0000256" key="5">
    <source>
        <dbReference type="ARBA" id="ARBA00023285"/>
    </source>
</evidence>
<dbReference type="SUPFAM" id="SSF55031">
    <property type="entry name" value="Bacterial exopeptidase dimerisation domain"/>
    <property type="match status" value="1"/>
</dbReference>
<dbReference type="OrthoDB" id="9776600at2"/>
<dbReference type="Gene3D" id="3.30.70.360">
    <property type="match status" value="1"/>
</dbReference>
<gene>
    <name evidence="6" type="ORF">C3928_08585</name>
</gene>
<dbReference type="InterPro" id="IPR011650">
    <property type="entry name" value="Peptidase_M20_dimer"/>
</dbReference>
<dbReference type="Pfam" id="PF07687">
    <property type="entry name" value="M20_dimer"/>
    <property type="match status" value="1"/>
</dbReference>
<dbReference type="AlphaFoldDB" id="A0A2S6F064"/>
<keyword evidence="2" id="KW-0479">Metal-binding</keyword>
<sequence>MVKLYKEIINSIDNHQTTMVEQLHQFCEINSGTTNLTGLAIMAETLCSAFKPIADSTELIKLPPLSVIDMTGSTVTQSCGDALFISKRPHLKRRILLSGHMDTVYSASNPFQKLSYLDANQINGPGVADMKGGLIVILHALAAFENTRFAEEMGWDVLINSDEEIGSPASGSLFKELAHRYQAALVYEPAMTPKGTLAKNRKGSGKLTLVATGRAAHAGRAFDEGRNAICYLAEAVTAVHALNGQRNGVTINVGKIAGGEALNVVPDKAVAQLDVRISLPEDEIWVRDELNRIIRQLERPDYSLSIHGIFGRPVKRICAGTERLFHRIQKIGEALGLTIDWKDSGGCCDGNNLAHYGLPVLDTLGVRGGNIHSSDEYILLDSLSERAALSALLLIDLAQGGLEDLIK</sequence>
<proteinExistence type="predicted"/>
<keyword evidence="4" id="KW-0862">Zinc</keyword>
<dbReference type="InterPro" id="IPR036264">
    <property type="entry name" value="Bact_exopeptidase_dim_dom"/>
</dbReference>
<dbReference type="InterPro" id="IPR001261">
    <property type="entry name" value="ArgE/DapE_CS"/>
</dbReference>
<organism evidence="6 7">
    <name type="scientific">Legionella pneumophila</name>
    <dbReference type="NCBI Taxonomy" id="446"/>
    <lineage>
        <taxon>Bacteria</taxon>
        <taxon>Pseudomonadati</taxon>
        <taxon>Pseudomonadota</taxon>
        <taxon>Gammaproteobacteria</taxon>
        <taxon>Legionellales</taxon>
        <taxon>Legionellaceae</taxon>
        <taxon>Legionella</taxon>
    </lineage>
</organism>
<dbReference type="Proteomes" id="UP000239239">
    <property type="component" value="Unassembled WGS sequence"/>
</dbReference>
<dbReference type="GO" id="GO:0046872">
    <property type="term" value="F:metal ion binding"/>
    <property type="evidence" value="ECO:0007669"/>
    <property type="project" value="UniProtKB-KW"/>
</dbReference>
<comment type="cofactor">
    <cofactor evidence="1">
        <name>Zn(2+)</name>
        <dbReference type="ChEBI" id="CHEBI:29105"/>
    </cofactor>
</comment>
<keyword evidence="5" id="KW-0170">Cobalt</keyword>
<dbReference type="GO" id="GO:0004180">
    <property type="term" value="F:carboxypeptidase activity"/>
    <property type="evidence" value="ECO:0007669"/>
    <property type="project" value="UniProtKB-KW"/>
</dbReference>
<comment type="caution">
    <text evidence="6">The sequence shown here is derived from an EMBL/GenBank/DDBJ whole genome shotgun (WGS) entry which is preliminary data.</text>
</comment>
<dbReference type="PROSITE" id="PS00758">
    <property type="entry name" value="ARGE_DAPE_CPG2_1"/>
    <property type="match status" value="1"/>
</dbReference>
<dbReference type="NCBIfam" id="NF005602">
    <property type="entry name" value="PRK07338.1"/>
    <property type="match status" value="1"/>
</dbReference>
<dbReference type="InterPro" id="IPR017150">
    <property type="entry name" value="Pept_M20_glutamate_carboxypep"/>
</dbReference>
<dbReference type="Pfam" id="PF01546">
    <property type="entry name" value="Peptidase_M20"/>
    <property type="match status" value="1"/>
</dbReference>
<protein>
    <submittedName>
        <fullName evidence="6">Carboxypeptidase</fullName>
    </submittedName>
</protein>
<dbReference type="InterPro" id="IPR050072">
    <property type="entry name" value="Peptidase_M20A"/>
</dbReference>
<evidence type="ECO:0000256" key="4">
    <source>
        <dbReference type="ARBA" id="ARBA00022833"/>
    </source>
</evidence>
<dbReference type="PANTHER" id="PTHR43808">
    <property type="entry name" value="ACETYLORNITHINE DEACETYLASE"/>
    <property type="match status" value="1"/>
</dbReference>
<reference evidence="6 7" key="1">
    <citation type="submission" date="2018-02" db="EMBL/GenBank/DDBJ databases">
        <title>Draft genome sequences of four Legionella pneumophila clinical strains isolated in Ontario.</title>
        <authorList>
            <person name="Fortuna A."/>
            <person name="Ramnarine R."/>
            <person name="Li A."/>
            <person name="Frantz C."/>
            <person name="Mallo G."/>
        </authorList>
    </citation>
    <scope>NUCLEOTIDE SEQUENCE [LARGE SCALE GENOMIC DNA]</scope>
    <source>
        <strain evidence="6 7">LG61</strain>
    </source>
</reference>
<accession>A0A2S6F064</accession>
<evidence type="ECO:0000256" key="1">
    <source>
        <dbReference type="ARBA" id="ARBA00001947"/>
    </source>
</evidence>